<accession>A0A835YZD8</accession>
<protein>
    <recommendedName>
        <fullName evidence="1">Protein ENHANCED DISEASE RESISTANCE 2 C-terminal domain-containing protein</fullName>
    </recommendedName>
</protein>
<gene>
    <name evidence="2" type="ORF">JKP88DRAFT_137199</name>
</gene>
<evidence type="ECO:0000313" key="3">
    <source>
        <dbReference type="Proteomes" id="UP000664859"/>
    </source>
</evidence>
<dbReference type="Pfam" id="PF07059">
    <property type="entry name" value="EDR2_C"/>
    <property type="match status" value="1"/>
</dbReference>
<dbReference type="AlphaFoldDB" id="A0A835YZD8"/>
<feature type="non-terminal residue" evidence="2">
    <location>
        <position position="100"/>
    </location>
</feature>
<proteinExistence type="predicted"/>
<dbReference type="EMBL" id="JAFCMP010000168">
    <property type="protein sequence ID" value="KAG5184431.1"/>
    <property type="molecule type" value="Genomic_DNA"/>
</dbReference>
<name>A0A835YZD8_9STRA</name>
<feature type="domain" description="Protein ENHANCED DISEASE RESISTANCE 2 C-terminal" evidence="1">
    <location>
        <begin position="1"/>
        <end position="100"/>
    </location>
</feature>
<reference evidence="2" key="1">
    <citation type="submission" date="2021-02" db="EMBL/GenBank/DDBJ databases">
        <title>First Annotated Genome of the Yellow-green Alga Tribonema minus.</title>
        <authorList>
            <person name="Mahan K.M."/>
        </authorList>
    </citation>
    <scope>NUCLEOTIDE SEQUENCE</scope>
    <source>
        <strain evidence="2">UTEX B ZZ1240</strain>
    </source>
</reference>
<feature type="non-terminal residue" evidence="2">
    <location>
        <position position="1"/>
    </location>
</feature>
<dbReference type="PANTHER" id="PTHR12136">
    <property type="entry name" value="ENHANCED DISEASE RESISTANCE-RELATED"/>
    <property type="match status" value="1"/>
</dbReference>
<comment type="caution">
    <text evidence="2">The sequence shown here is derived from an EMBL/GenBank/DDBJ whole genome shotgun (WGS) entry which is preliminary data.</text>
</comment>
<keyword evidence="3" id="KW-1185">Reference proteome</keyword>
<dbReference type="PANTHER" id="PTHR12136:SF41">
    <property type="entry name" value="PLECKSTRIN HOMOLOGY (PH) AND LIPID-BINDING START DOMAINS-CONTAINING PROTEIN"/>
    <property type="match status" value="1"/>
</dbReference>
<dbReference type="OrthoDB" id="9970435at2759"/>
<dbReference type="Proteomes" id="UP000664859">
    <property type="component" value="Unassembled WGS sequence"/>
</dbReference>
<dbReference type="InterPro" id="IPR009769">
    <property type="entry name" value="EDR2_C"/>
</dbReference>
<sequence>RNRCFKLLPLVREGPWVVKTATGSTPTLLGRKLTQRYFSGPGYTEVCIDVGSSAIASRIVSVCMGAARALTIDVGVTLEGRCDDELPERLLGCLTICHLD</sequence>
<evidence type="ECO:0000259" key="1">
    <source>
        <dbReference type="Pfam" id="PF07059"/>
    </source>
</evidence>
<evidence type="ECO:0000313" key="2">
    <source>
        <dbReference type="EMBL" id="KAG5184431.1"/>
    </source>
</evidence>
<organism evidence="2 3">
    <name type="scientific">Tribonema minus</name>
    <dbReference type="NCBI Taxonomy" id="303371"/>
    <lineage>
        <taxon>Eukaryota</taxon>
        <taxon>Sar</taxon>
        <taxon>Stramenopiles</taxon>
        <taxon>Ochrophyta</taxon>
        <taxon>PX clade</taxon>
        <taxon>Xanthophyceae</taxon>
        <taxon>Tribonematales</taxon>
        <taxon>Tribonemataceae</taxon>
        <taxon>Tribonema</taxon>
    </lineage>
</organism>
<dbReference type="InterPro" id="IPR045096">
    <property type="entry name" value="EDR2-like"/>
</dbReference>